<feature type="compositionally biased region" description="Pro residues" evidence="8">
    <location>
        <begin position="13"/>
        <end position="39"/>
    </location>
</feature>
<dbReference type="PANTHER" id="PTHR11319">
    <property type="entry name" value="G PROTEIN-COUPLED RECEPTOR-RELATED"/>
    <property type="match status" value="1"/>
</dbReference>
<keyword evidence="4" id="KW-0964">Secreted</keyword>
<dbReference type="Proteomes" id="UP001190700">
    <property type="component" value="Unassembled WGS sequence"/>
</dbReference>
<dbReference type="GO" id="GO:0005576">
    <property type="term" value="C:extracellular region"/>
    <property type="evidence" value="ECO:0007669"/>
    <property type="project" value="UniProtKB-SubCell"/>
</dbReference>
<dbReference type="Pfam" id="PF02415">
    <property type="entry name" value="Chlam_PMP"/>
    <property type="match status" value="1"/>
</dbReference>
<proteinExistence type="predicted"/>
<evidence type="ECO:0000313" key="9">
    <source>
        <dbReference type="EMBL" id="KAK3237833.1"/>
    </source>
</evidence>
<gene>
    <name evidence="9" type="ORF">CYMTET_52119</name>
</gene>
<name>A0AAE0ER40_9CHLO</name>
<dbReference type="AlphaFoldDB" id="A0AAE0ER40"/>
<keyword evidence="7" id="KW-0998">Cell outer membrane</keyword>
<dbReference type="InterPro" id="IPR003368">
    <property type="entry name" value="POMP_repeat"/>
</dbReference>
<evidence type="ECO:0000256" key="5">
    <source>
        <dbReference type="ARBA" id="ARBA00022729"/>
    </source>
</evidence>
<feature type="non-terminal residue" evidence="9">
    <location>
        <position position="1"/>
    </location>
</feature>
<evidence type="ECO:0000256" key="3">
    <source>
        <dbReference type="ARBA" id="ARBA00004613"/>
    </source>
</evidence>
<evidence type="ECO:0000313" key="10">
    <source>
        <dbReference type="Proteomes" id="UP001190700"/>
    </source>
</evidence>
<comment type="subcellular location">
    <subcellularLocation>
        <location evidence="1">Cell envelope</location>
    </subcellularLocation>
    <subcellularLocation>
        <location evidence="2">Cell outer membrane</location>
    </subcellularLocation>
    <subcellularLocation>
        <location evidence="3">Secreted</location>
    </subcellularLocation>
</comment>
<feature type="region of interest" description="Disordered" evidence="8">
    <location>
        <begin position="1"/>
        <end position="75"/>
    </location>
</feature>
<dbReference type="SUPFAM" id="SSF51126">
    <property type="entry name" value="Pectin lyase-like"/>
    <property type="match status" value="1"/>
</dbReference>
<dbReference type="InterPro" id="IPR011050">
    <property type="entry name" value="Pectin_lyase_fold/virulence"/>
</dbReference>
<feature type="compositionally biased region" description="Pro residues" evidence="8">
    <location>
        <begin position="49"/>
        <end position="70"/>
    </location>
</feature>
<comment type="caution">
    <text evidence="9">The sequence shown here is derived from an EMBL/GenBank/DDBJ whole genome shotgun (WGS) entry which is preliminary data.</text>
</comment>
<evidence type="ECO:0000256" key="4">
    <source>
        <dbReference type="ARBA" id="ARBA00022525"/>
    </source>
</evidence>
<protein>
    <recommendedName>
        <fullName evidence="11">Right handed beta helix domain-containing protein</fullName>
    </recommendedName>
</protein>
<evidence type="ECO:0000256" key="1">
    <source>
        <dbReference type="ARBA" id="ARBA00004196"/>
    </source>
</evidence>
<evidence type="ECO:0000256" key="7">
    <source>
        <dbReference type="ARBA" id="ARBA00023237"/>
    </source>
</evidence>
<keyword evidence="10" id="KW-1185">Reference proteome</keyword>
<evidence type="ECO:0008006" key="11">
    <source>
        <dbReference type="Google" id="ProtNLM"/>
    </source>
</evidence>
<dbReference type="EMBL" id="LGRX02034425">
    <property type="protein sequence ID" value="KAK3237833.1"/>
    <property type="molecule type" value="Genomic_DNA"/>
</dbReference>
<reference evidence="9 10" key="1">
    <citation type="journal article" date="2015" name="Genome Biol. Evol.">
        <title>Comparative Genomics of a Bacterivorous Green Alga Reveals Evolutionary Causalities and Consequences of Phago-Mixotrophic Mode of Nutrition.</title>
        <authorList>
            <person name="Burns J.A."/>
            <person name="Paasch A."/>
            <person name="Narechania A."/>
            <person name="Kim E."/>
        </authorList>
    </citation>
    <scope>NUCLEOTIDE SEQUENCE [LARGE SCALE GENOMIC DNA]</scope>
    <source>
        <strain evidence="9 10">PLY_AMNH</strain>
    </source>
</reference>
<keyword evidence="5" id="KW-0732">Signal</keyword>
<evidence type="ECO:0000256" key="8">
    <source>
        <dbReference type="SAM" id="MobiDB-lite"/>
    </source>
</evidence>
<keyword evidence="6" id="KW-0472">Membrane</keyword>
<organism evidence="9 10">
    <name type="scientific">Cymbomonas tetramitiformis</name>
    <dbReference type="NCBI Taxonomy" id="36881"/>
    <lineage>
        <taxon>Eukaryota</taxon>
        <taxon>Viridiplantae</taxon>
        <taxon>Chlorophyta</taxon>
        <taxon>Pyramimonadophyceae</taxon>
        <taxon>Pyramimonadales</taxon>
        <taxon>Pyramimonadaceae</taxon>
        <taxon>Cymbomonas</taxon>
    </lineage>
</organism>
<evidence type="ECO:0000256" key="2">
    <source>
        <dbReference type="ARBA" id="ARBA00004442"/>
    </source>
</evidence>
<dbReference type="PANTHER" id="PTHR11319:SF35">
    <property type="entry name" value="OUTER MEMBRANE PROTEIN PMPC-RELATED"/>
    <property type="match status" value="1"/>
</dbReference>
<accession>A0AAE0ER40</accession>
<evidence type="ECO:0000256" key="6">
    <source>
        <dbReference type="ARBA" id="ARBA00023136"/>
    </source>
</evidence>
<sequence length="425" mass="44802">FGPSPPSSSSTPAPLPAPPPIPPSLPSPPPGSYPPPTPTSAPTSLPYLASPPSPSSPFSPPPYPVPPAPPAEEGTAYIESSPYHESWLRAAMDAPEISSIVLRTDVRLTSELPVASRSLSISGECAEALCIVDGGGAFQPFYVQLYWNIDEFIIDRISITNGYAVQGGGIYVDWGNVIITNSQIINCTARYAGGAIVVVSGSVQMNNTVLAGNEATEHQSLGGALYLYSGLVDLRYCEVRENRVQLLGGAVYASFGALQMTHTVFTDNTAVATYSNGGAIYVSNADLMVWSCEFSRNVAKLYDGGALYLETGYTELRDTIFSSNAAKDWGGAVNFANGTLSISGCIFTGNIAKLGGAIQLNRYEEGGALVDTLNVVIVDTIFRDNVAEADGGGLSVVEYPDDHLSLSIIDTVLQGNVAYRARARA</sequence>